<feature type="domain" description="Oligopeptide transport permease C-like N-terminal" evidence="2">
    <location>
        <begin position="27"/>
        <end position="61"/>
    </location>
</feature>
<name>A0A2W5PM19_VARPD</name>
<evidence type="ECO:0000256" key="1">
    <source>
        <dbReference type="SAM" id="Phobius"/>
    </source>
</evidence>
<dbReference type="InterPro" id="IPR025966">
    <property type="entry name" value="OppC_N"/>
</dbReference>
<sequence>MSTPVLSAGTPAALPAEDKPFVPPRLRWLRKHPTLFIGALLLLAMVALAIAAPWAATHDPQDI</sequence>
<keyword evidence="1" id="KW-0812">Transmembrane</keyword>
<dbReference type="AlphaFoldDB" id="A0A2W5PM19"/>
<comment type="caution">
    <text evidence="3">The sequence shown here is derived from an EMBL/GenBank/DDBJ whole genome shotgun (WGS) entry which is preliminary data.</text>
</comment>
<evidence type="ECO:0000313" key="3">
    <source>
        <dbReference type="EMBL" id="PZQ66662.1"/>
    </source>
</evidence>
<keyword evidence="1" id="KW-0472">Membrane</keyword>
<evidence type="ECO:0000259" key="2">
    <source>
        <dbReference type="Pfam" id="PF12911"/>
    </source>
</evidence>
<feature type="non-terminal residue" evidence="3">
    <location>
        <position position="63"/>
    </location>
</feature>
<gene>
    <name evidence="3" type="ORF">DI563_22905</name>
</gene>
<proteinExistence type="predicted"/>
<accession>A0A2W5PM19</accession>
<feature type="transmembrane region" description="Helical" evidence="1">
    <location>
        <begin position="35"/>
        <end position="56"/>
    </location>
</feature>
<protein>
    <submittedName>
        <fullName evidence="3">Peptide ABC transporter permease</fullName>
    </submittedName>
</protein>
<keyword evidence="1" id="KW-1133">Transmembrane helix</keyword>
<dbReference type="Pfam" id="PF12911">
    <property type="entry name" value="OppC_N"/>
    <property type="match status" value="1"/>
</dbReference>
<reference evidence="3 4" key="1">
    <citation type="submission" date="2017-08" db="EMBL/GenBank/DDBJ databases">
        <title>Infants hospitalized years apart are colonized by the same room-sourced microbial strains.</title>
        <authorList>
            <person name="Brooks B."/>
            <person name="Olm M.R."/>
            <person name="Firek B.A."/>
            <person name="Baker R."/>
            <person name="Thomas B.C."/>
            <person name="Morowitz M.J."/>
            <person name="Banfield J.F."/>
        </authorList>
    </citation>
    <scope>NUCLEOTIDE SEQUENCE [LARGE SCALE GENOMIC DNA]</scope>
    <source>
        <strain evidence="3">S2_005_003_R2_41</strain>
    </source>
</reference>
<dbReference type="GO" id="GO:0005886">
    <property type="term" value="C:plasma membrane"/>
    <property type="evidence" value="ECO:0007669"/>
    <property type="project" value="UniProtKB-SubCell"/>
</dbReference>
<organism evidence="3 4">
    <name type="scientific">Variovorax paradoxus</name>
    <dbReference type="NCBI Taxonomy" id="34073"/>
    <lineage>
        <taxon>Bacteria</taxon>
        <taxon>Pseudomonadati</taxon>
        <taxon>Pseudomonadota</taxon>
        <taxon>Betaproteobacteria</taxon>
        <taxon>Burkholderiales</taxon>
        <taxon>Comamonadaceae</taxon>
        <taxon>Variovorax</taxon>
    </lineage>
</organism>
<dbReference type="EMBL" id="QFPP01000398">
    <property type="protein sequence ID" value="PZQ66662.1"/>
    <property type="molecule type" value="Genomic_DNA"/>
</dbReference>
<dbReference type="Proteomes" id="UP000249135">
    <property type="component" value="Unassembled WGS sequence"/>
</dbReference>
<evidence type="ECO:0000313" key="4">
    <source>
        <dbReference type="Proteomes" id="UP000249135"/>
    </source>
</evidence>